<reference evidence="3" key="1">
    <citation type="submission" date="2023-07" db="EMBL/GenBank/DDBJ databases">
        <title>Draft genome sequence of Agarivorans aestuarii strain ZMCS4, a CAZymes producing bacteria isolated from the marine brown algae Clodostephus spongiosus.</title>
        <authorList>
            <person name="Lorente B."/>
            <person name="Cabral C."/>
            <person name="Frias J."/>
            <person name="Faria J."/>
            <person name="Toubarro D."/>
        </authorList>
    </citation>
    <scope>NUCLEOTIDE SEQUENCE [LARGE SCALE GENOMIC DNA]</scope>
    <source>
        <strain evidence="3">ZMCS4</strain>
    </source>
</reference>
<dbReference type="RefSeq" id="WP_329776002.1">
    <property type="nucleotide sequence ID" value="NZ_JAYDYW010000011.1"/>
</dbReference>
<evidence type="ECO:0000313" key="3">
    <source>
        <dbReference type="Proteomes" id="UP001310248"/>
    </source>
</evidence>
<organism evidence="2 3">
    <name type="scientific">Agarivorans aestuarii</name>
    <dbReference type="NCBI Taxonomy" id="1563703"/>
    <lineage>
        <taxon>Bacteria</taxon>
        <taxon>Pseudomonadati</taxon>
        <taxon>Pseudomonadota</taxon>
        <taxon>Gammaproteobacteria</taxon>
        <taxon>Alteromonadales</taxon>
        <taxon>Alteromonadaceae</taxon>
        <taxon>Agarivorans</taxon>
    </lineage>
</organism>
<keyword evidence="3" id="KW-1185">Reference proteome</keyword>
<comment type="caution">
    <text evidence="2">The sequence shown here is derived from an EMBL/GenBank/DDBJ whole genome shotgun (WGS) entry which is preliminary data.</text>
</comment>
<dbReference type="PROSITE" id="PS51257">
    <property type="entry name" value="PROKAR_LIPOPROTEIN"/>
    <property type="match status" value="1"/>
</dbReference>
<name>A0ABU7G6F9_9ALTE</name>
<accession>A0ABU7G6F9</accession>
<feature type="chain" id="PRO_5046041203" evidence="1">
    <location>
        <begin position="25"/>
        <end position="208"/>
    </location>
</feature>
<dbReference type="Proteomes" id="UP001310248">
    <property type="component" value="Unassembled WGS sequence"/>
</dbReference>
<evidence type="ECO:0000313" key="2">
    <source>
        <dbReference type="EMBL" id="MEE1674998.1"/>
    </source>
</evidence>
<dbReference type="EMBL" id="JAYDYW010000011">
    <property type="protein sequence ID" value="MEE1674998.1"/>
    <property type="molecule type" value="Genomic_DNA"/>
</dbReference>
<proteinExistence type="predicted"/>
<feature type="signal peptide" evidence="1">
    <location>
        <begin position="1"/>
        <end position="24"/>
    </location>
</feature>
<sequence length="208" mass="22823">MHIQKNLALSATMFTACLAFSAHAYVQDHQLTEYRADKGKSAVWLSHEDSSGGLGDVGSSKDSAFGEVGSSRFRFKRDVSNHDFNSKPGLSQVVSGLPANTDMSYSLYYCDKKGANSPTQLHFGVREVITNAPLAGTVLADTKVHVKDLAQAPQGENKKCFRQVSIDFNTGNNTQVEIFSLLEVNTSQELSLDKELEVRVDEFAIEKK</sequence>
<keyword evidence="1" id="KW-0732">Signal</keyword>
<protein>
    <submittedName>
        <fullName evidence="2">Uncharacterized protein</fullName>
    </submittedName>
</protein>
<evidence type="ECO:0000256" key="1">
    <source>
        <dbReference type="SAM" id="SignalP"/>
    </source>
</evidence>
<gene>
    <name evidence="2" type="ORF">SNR37_000320</name>
</gene>